<feature type="compositionally biased region" description="Basic and acidic residues" evidence="1">
    <location>
        <begin position="461"/>
        <end position="472"/>
    </location>
</feature>
<dbReference type="EMBL" id="JAEFBK010000013">
    <property type="protein sequence ID" value="KAG7533465.1"/>
    <property type="molecule type" value="Genomic_DNA"/>
</dbReference>
<sequence length="482" mass="53522">MATNKFSSIVLLSLMVFAAILLPMISGQMIPCLEGVCTDSSECNEPCKSKGYQGGACVRMSIDLPTGACCCKPNFKSQDSFESTDDKQVRILSLRMTSQSNSDNAPLINRFRLIVVGCIFHTGGRYMEAFLAFMPSAGIWDVEGGSPVLCKLLGEENRSPSPLLGGGSFQRDWQCSWSCLGEHQRKLNEERRVGSLPLGDHIPDEEKALVGRRERDQRVESRNYEVRRSAGRDSGLKSGLDAPRITTVQSSQSDKPLANRSGGIVPSLIPVTGRFLCSLLLARRRGMRNNVLYRVLDIRSRQEEGNLHFEFGHLPGMNQAWNIGEALVALLVTTQIALSFEATPHETELPVTMVDVTSQDIDGVPNWMEDDDGLADWVEDDNGLSDWAEEDNLDMIADENQVIQCTQGGDSIPSDWENLAEAYVELEKELTEEDFRLIKELENQMIFDGLLDNDDLLREEMMGGEPEGRIEADDSQESTISK</sequence>
<feature type="signal peptide" evidence="2">
    <location>
        <begin position="1"/>
        <end position="27"/>
    </location>
</feature>
<evidence type="ECO:0000313" key="3">
    <source>
        <dbReference type="EMBL" id="KAG7533465.1"/>
    </source>
</evidence>
<feature type="compositionally biased region" description="Basic and acidic residues" evidence="1">
    <location>
        <begin position="207"/>
        <end position="235"/>
    </location>
</feature>
<keyword evidence="2" id="KW-0732">Signal</keyword>
<evidence type="ECO:0000313" key="4">
    <source>
        <dbReference type="Proteomes" id="UP000694240"/>
    </source>
</evidence>
<keyword evidence="4" id="KW-1185">Reference proteome</keyword>
<reference evidence="3 4" key="1">
    <citation type="submission" date="2020-12" db="EMBL/GenBank/DDBJ databases">
        <title>Concerted genomic and epigenomic changes stabilize Arabidopsis allopolyploids.</title>
        <authorList>
            <person name="Chen Z."/>
        </authorList>
    </citation>
    <scope>NUCLEOTIDE SEQUENCE [LARGE SCALE GENOMIC DNA]</scope>
    <source>
        <strain evidence="3">Allo738</strain>
        <tissue evidence="3">Leaf</tissue>
    </source>
</reference>
<feature type="chain" id="PRO_5035759495" evidence="2">
    <location>
        <begin position="28"/>
        <end position="482"/>
    </location>
</feature>
<name>A0A8T1XI40_9BRAS</name>
<dbReference type="Proteomes" id="UP000694240">
    <property type="component" value="Chromosome 13"/>
</dbReference>
<organism evidence="3 4">
    <name type="scientific">Arabidopsis thaliana x Arabidopsis arenosa</name>
    <dbReference type="NCBI Taxonomy" id="1240361"/>
    <lineage>
        <taxon>Eukaryota</taxon>
        <taxon>Viridiplantae</taxon>
        <taxon>Streptophyta</taxon>
        <taxon>Embryophyta</taxon>
        <taxon>Tracheophyta</taxon>
        <taxon>Spermatophyta</taxon>
        <taxon>Magnoliopsida</taxon>
        <taxon>eudicotyledons</taxon>
        <taxon>Gunneridae</taxon>
        <taxon>Pentapetalae</taxon>
        <taxon>rosids</taxon>
        <taxon>malvids</taxon>
        <taxon>Brassicales</taxon>
        <taxon>Brassicaceae</taxon>
        <taxon>Camelineae</taxon>
        <taxon>Arabidopsis</taxon>
    </lineage>
</organism>
<proteinExistence type="predicted"/>
<dbReference type="AlphaFoldDB" id="A0A8T1XI40"/>
<evidence type="ECO:0000256" key="1">
    <source>
        <dbReference type="SAM" id="MobiDB-lite"/>
    </source>
</evidence>
<protein>
    <submittedName>
        <fullName evidence="3">Uncharacterized protein</fullName>
    </submittedName>
</protein>
<feature type="region of interest" description="Disordered" evidence="1">
    <location>
        <begin position="461"/>
        <end position="482"/>
    </location>
</feature>
<accession>A0A8T1XI40</accession>
<gene>
    <name evidence="3" type="ORF">ISN45_Aa08g010930</name>
</gene>
<evidence type="ECO:0000256" key="2">
    <source>
        <dbReference type="SAM" id="SignalP"/>
    </source>
</evidence>
<comment type="caution">
    <text evidence="3">The sequence shown here is derived from an EMBL/GenBank/DDBJ whole genome shotgun (WGS) entry which is preliminary data.</text>
</comment>
<feature type="region of interest" description="Disordered" evidence="1">
    <location>
        <begin position="207"/>
        <end position="262"/>
    </location>
</feature>